<dbReference type="SUPFAM" id="SSF51556">
    <property type="entry name" value="Metallo-dependent hydrolases"/>
    <property type="match status" value="1"/>
</dbReference>
<keyword evidence="3" id="KW-0378">Hydrolase</keyword>
<feature type="domain" description="Amidohydrolase-related" evidence="2">
    <location>
        <begin position="5"/>
        <end position="281"/>
    </location>
</feature>
<protein>
    <submittedName>
        <fullName evidence="3">Putative TIM-barrel fold metal-dependent hydrolase</fullName>
    </submittedName>
</protein>
<dbReference type="PANTHER" id="PTHR43569">
    <property type="entry name" value="AMIDOHYDROLASE"/>
    <property type="match status" value="1"/>
</dbReference>
<accession>A0A4R6VLN2</accession>
<evidence type="ECO:0000259" key="2">
    <source>
        <dbReference type="Pfam" id="PF04909"/>
    </source>
</evidence>
<evidence type="ECO:0000313" key="4">
    <source>
        <dbReference type="Proteomes" id="UP000295391"/>
    </source>
</evidence>
<dbReference type="InterPro" id="IPR052350">
    <property type="entry name" value="Metallo-dep_Lactonases"/>
</dbReference>
<dbReference type="EMBL" id="SNYR01000002">
    <property type="protein sequence ID" value="TDQ64415.1"/>
    <property type="molecule type" value="Genomic_DNA"/>
</dbReference>
<comment type="caution">
    <text evidence="3">The sequence shown here is derived from an EMBL/GenBank/DDBJ whole genome shotgun (WGS) entry which is preliminary data.</text>
</comment>
<reference evidence="3 4" key="1">
    <citation type="submission" date="2019-03" db="EMBL/GenBank/DDBJ databases">
        <title>Genomic Encyclopedia of Type Strains, Phase III (KMG-III): the genomes of soil and plant-associated and newly described type strains.</title>
        <authorList>
            <person name="Whitman W."/>
        </authorList>
    </citation>
    <scope>NUCLEOTIDE SEQUENCE [LARGE SCALE GENOMIC DNA]</scope>
    <source>
        <strain evidence="3 4">CGMCC 1.7002</strain>
    </source>
</reference>
<dbReference type="Pfam" id="PF04909">
    <property type="entry name" value="Amidohydro_2"/>
    <property type="match status" value="1"/>
</dbReference>
<keyword evidence="4" id="KW-1185">Reference proteome</keyword>
<dbReference type="AlphaFoldDB" id="A0A4R6VLN2"/>
<dbReference type="InterPro" id="IPR032466">
    <property type="entry name" value="Metal_Hydrolase"/>
</dbReference>
<proteinExistence type="inferred from homology"/>
<sequence length="283" mass="31823">MTSLIDTHQHLMYPQKFGYSWANDIPVLNEKTYDVDTYAGLVGEQVEATIFMETGVDEAFYRDETQFALELAADSSNNMAGIIAAAFPENAKDFDDWLEQTAQNPLISGYRRILHVVDNAVSQDQTFRQNVRKIGAHGKTFDMCFLESQLPLAIELAKACDNTQLILNHCGVPNVAGGDMQQWKHHIAELAKLEHVACKISGVVAYCNPDQDRETAVRPYIEYAIEQFGATRCVWGSDWPVVNMADGLPDWLAITHSIFQEESAENKQLIFADNARRIYQLAN</sequence>
<evidence type="ECO:0000256" key="1">
    <source>
        <dbReference type="ARBA" id="ARBA00038310"/>
    </source>
</evidence>
<dbReference type="PANTHER" id="PTHR43569:SF2">
    <property type="entry name" value="AMIDOHYDROLASE-RELATED DOMAIN-CONTAINING PROTEIN"/>
    <property type="match status" value="1"/>
</dbReference>
<gene>
    <name evidence="3" type="ORF">ATL17_2434</name>
</gene>
<evidence type="ECO:0000313" key="3">
    <source>
        <dbReference type="EMBL" id="TDQ64415.1"/>
    </source>
</evidence>
<comment type="similarity">
    <text evidence="1">Belongs to the metallo-dependent hydrolases superfamily.</text>
</comment>
<dbReference type="Proteomes" id="UP000295391">
    <property type="component" value="Unassembled WGS sequence"/>
</dbReference>
<dbReference type="Gene3D" id="3.20.20.140">
    <property type="entry name" value="Metal-dependent hydrolases"/>
    <property type="match status" value="1"/>
</dbReference>
<organism evidence="3 4">
    <name type="scientific">Maritalea mobilis</name>
    <dbReference type="NCBI Taxonomy" id="483324"/>
    <lineage>
        <taxon>Bacteria</taxon>
        <taxon>Pseudomonadati</taxon>
        <taxon>Pseudomonadota</taxon>
        <taxon>Alphaproteobacteria</taxon>
        <taxon>Hyphomicrobiales</taxon>
        <taxon>Devosiaceae</taxon>
        <taxon>Maritalea</taxon>
    </lineage>
</organism>
<dbReference type="InterPro" id="IPR006680">
    <property type="entry name" value="Amidohydro-rel"/>
</dbReference>
<name>A0A4R6VLN2_9HYPH</name>
<dbReference type="OrthoDB" id="9787654at2"/>
<dbReference type="GO" id="GO:0016787">
    <property type="term" value="F:hydrolase activity"/>
    <property type="evidence" value="ECO:0007669"/>
    <property type="project" value="UniProtKB-KW"/>
</dbReference>
<dbReference type="RefSeq" id="WP_133573025.1">
    <property type="nucleotide sequence ID" value="NZ_SNYR01000002.1"/>
</dbReference>